<dbReference type="PANTHER" id="PTHR33116:SF78">
    <property type="entry name" value="OS12G0587133 PROTEIN"/>
    <property type="match status" value="1"/>
</dbReference>
<organism evidence="2 3">
    <name type="scientific">Phoenix dactylifera</name>
    <name type="common">Date palm</name>
    <dbReference type="NCBI Taxonomy" id="42345"/>
    <lineage>
        <taxon>Eukaryota</taxon>
        <taxon>Viridiplantae</taxon>
        <taxon>Streptophyta</taxon>
        <taxon>Embryophyta</taxon>
        <taxon>Tracheophyta</taxon>
        <taxon>Spermatophyta</taxon>
        <taxon>Magnoliopsida</taxon>
        <taxon>Liliopsida</taxon>
        <taxon>Arecaceae</taxon>
        <taxon>Coryphoideae</taxon>
        <taxon>Phoeniceae</taxon>
        <taxon>Phoenix</taxon>
    </lineage>
</organism>
<dbReference type="GeneID" id="120110927"/>
<dbReference type="SUPFAM" id="SSF53098">
    <property type="entry name" value="Ribonuclease H-like"/>
    <property type="match status" value="1"/>
</dbReference>
<name>A0A8B9A8B5_PHODC</name>
<reference evidence="2" key="1">
    <citation type="journal article" date="2019" name="Nat. Commun.">
        <title>Genome-wide association mapping of date palm fruit traits.</title>
        <authorList>
            <person name="Hazzouri K.M."/>
            <person name="Gros-Balthazard M."/>
            <person name="Flowers J.M."/>
            <person name="Copetti D."/>
            <person name="Lemansour A."/>
            <person name="Lebrun M."/>
            <person name="Masmoudi K."/>
            <person name="Ferrand S."/>
            <person name="Dhar M.I."/>
            <person name="Fresquez Z.A."/>
            <person name="Rosas U."/>
            <person name="Zhang J."/>
            <person name="Talag J."/>
            <person name="Lee S."/>
            <person name="Kudrna D."/>
            <person name="Powell R.F."/>
            <person name="Leitch I.J."/>
            <person name="Krueger R.R."/>
            <person name="Wing R.A."/>
            <person name="Amiri K.M.A."/>
            <person name="Purugganan M.D."/>
        </authorList>
    </citation>
    <scope>NUCLEOTIDE SEQUENCE [LARGE SCALE GENOMIC DNA]</scope>
    <source>
        <strain evidence="2">cv. Khalas</strain>
    </source>
</reference>
<evidence type="ECO:0000259" key="1">
    <source>
        <dbReference type="PROSITE" id="PS50878"/>
    </source>
</evidence>
<dbReference type="RefSeq" id="XP_038982900.1">
    <property type="nucleotide sequence ID" value="XM_039126972.1"/>
</dbReference>
<dbReference type="Pfam" id="PF13966">
    <property type="entry name" value="zf-RVT"/>
    <property type="match status" value="1"/>
</dbReference>
<dbReference type="GO" id="GO:0004523">
    <property type="term" value="F:RNA-DNA hybrid ribonuclease activity"/>
    <property type="evidence" value="ECO:0007669"/>
    <property type="project" value="InterPro"/>
</dbReference>
<dbReference type="CDD" id="cd01650">
    <property type="entry name" value="RT_nLTR_like"/>
    <property type="match status" value="1"/>
</dbReference>
<protein>
    <submittedName>
        <fullName evidence="3">Uncharacterized protein LOC120110927</fullName>
    </submittedName>
</protein>
<feature type="domain" description="Reverse transcriptase" evidence="1">
    <location>
        <begin position="406"/>
        <end position="687"/>
    </location>
</feature>
<reference evidence="3" key="2">
    <citation type="submission" date="2025-08" db="UniProtKB">
        <authorList>
            <consortium name="RefSeq"/>
        </authorList>
    </citation>
    <scope>IDENTIFICATION</scope>
    <source>
        <tissue evidence="3">Young leaves</tissue>
    </source>
</reference>
<dbReference type="Pfam" id="PF00078">
    <property type="entry name" value="RVT_1"/>
    <property type="match status" value="1"/>
</dbReference>
<dbReference type="GO" id="GO:0003676">
    <property type="term" value="F:nucleic acid binding"/>
    <property type="evidence" value="ECO:0007669"/>
    <property type="project" value="InterPro"/>
</dbReference>
<dbReference type="PANTHER" id="PTHR33116">
    <property type="entry name" value="REVERSE TRANSCRIPTASE ZINC-BINDING DOMAIN-CONTAINING PROTEIN-RELATED-RELATED"/>
    <property type="match status" value="1"/>
</dbReference>
<dbReference type="InterPro" id="IPR026960">
    <property type="entry name" value="RVT-Znf"/>
</dbReference>
<dbReference type="CDD" id="cd06222">
    <property type="entry name" value="RNase_H_like"/>
    <property type="match status" value="1"/>
</dbReference>
<dbReference type="SUPFAM" id="SSF56672">
    <property type="entry name" value="DNA/RNA polymerases"/>
    <property type="match status" value="1"/>
</dbReference>
<accession>A0A8B9A8B5</accession>
<dbReference type="OrthoDB" id="786283at2759"/>
<evidence type="ECO:0000313" key="3">
    <source>
        <dbReference type="RefSeq" id="XP_038982900.1"/>
    </source>
</evidence>
<dbReference type="PROSITE" id="PS50878">
    <property type="entry name" value="RT_POL"/>
    <property type="match status" value="1"/>
</dbReference>
<dbReference type="InterPro" id="IPR044730">
    <property type="entry name" value="RNase_H-like_dom_plant"/>
</dbReference>
<dbReference type="InterPro" id="IPR036691">
    <property type="entry name" value="Endo/exonu/phosph_ase_sf"/>
</dbReference>
<dbReference type="Proteomes" id="UP000228380">
    <property type="component" value="Chromosome 5"/>
</dbReference>
<keyword evidence="2" id="KW-1185">Reference proteome</keyword>
<sequence length="1302" mass="147236">MGLQKARRVLPRTWGFYAVESRGLSGGIIVTWRLESCRLDTFHVCGQEVILVISEGMNDPWVLAAVYASTDFRERQRLWEEASQLVDQGLPFLMAGDFNCIVDPQEKMGGKPFSHERKVKEFQDFMTINGLIDLGFSGPRFTWIASDHCPLLLSTDAFVPVYPPFRFEKIWLSYPRSWEMVREAWSTPVRGDAMYRVSRRLKLARRRLRRWNREEVGDIFRRIEESEVAIVRLQDQEARGGGLSDEEVGELRSLLVLHDGLLRQQEIFWRQKARVQWIMEGDRNTRYFHQATVIRRNQNRIRVIRDEEGQQSEEPEVIQRILVSFFRGRWTEQTGGASLAEIPLPGVVVTEEENSDLISPVSEREIREAVWSLGGDKAPGPDGFPPVFFQRYWWIVGRDVMAAIQQFFSTAVMAAEWQRTFIALIPKRQDATEPSHFRPISLCTTLYKVTAKILAIRLRGVLPRLISPEQGAFLEGRSISDNVLIAQEFMFDLSRAPMSRSLMGVKLDMERAYDRMRWDFVQQSLRMFGIHETWIRWAMGCIRVPSFAILVNGTPSRFFSSSGGLRQGCPLSPLLFIICADALSRLLRQAVSSQELEAYRPVERAVAIFHLLFADDCLLLARSSRQSARAIDQTLRDYCALSGQQVNLDKSSVIFSPKTRGALKLSILEVLGVGEQGGMMSYLGVPLCGRRLRIRDCVSLVTRVRCRLEGWQSHSLSMMGRIILVRSVLSSVPIYLLSHVDIPVAVLRSLEQLFREFIWGRSSGRGGIHLVAWESVCQPTSAGGLGVQSLMTRREVLAARHVVRFVLEPESMWSSLMRAKYGVLVPGGRVERHHSPIWRVMCARAMVVLPEIRWVIGDGCSIDVLEDSWVTDWPICRLPTMVDSARLDGCRVRDLLDSEGSHWRVGLIREVFGEQLAELILALPIPSGGSSDRLLWTPTGRSRVRARDLSALFCRTPARQIVGGWIWRLRIHPRVALFIWKVAWGCLPTRSLLVRRGMGVSQFCETCGDIVETTEHVLLLCPRARQIWQCSSVPLLDAGVSTQDLLRMLRESMCRPRLAAEGILRAYLSYHIWLDRNARIFEGRRVPPRTVVDRAARHAREVMAAATEISSGMVRDTWGTSYAVSAPLFVTVSWVPPPPDYLKINFDGSRSLDGVTGGVGFVIRDHGGRLVAAGGRRTPGITVVGAELRAAWEGLSYARQVLGAERVFLEGDSAVVIDWIRGMDRYGDGHPLIRETRRMAQMMVGFQIGHVFREANRAADWVASFVARHSGDVLWTSTIDAPSPLSSFISSDMAGCTHVRSI</sequence>
<gene>
    <name evidence="3" type="primary">LOC120110927</name>
</gene>
<dbReference type="InterPro" id="IPR000477">
    <property type="entry name" value="RT_dom"/>
</dbReference>
<dbReference type="InterPro" id="IPR012337">
    <property type="entry name" value="RNaseH-like_sf"/>
</dbReference>
<dbReference type="InterPro" id="IPR002156">
    <property type="entry name" value="RNaseH_domain"/>
</dbReference>
<dbReference type="KEGG" id="pda:120110927"/>
<dbReference type="Pfam" id="PF13456">
    <property type="entry name" value="RVT_3"/>
    <property type="match status" value="1"/>
</dbReference>
<evidence type="ECO:0000313" key="2">
    <source>
        <dbReference type="Proteomes" id="UP000228380"/>
    </source>
</evidence>
<dbReference type="InterPro" id="IPR036397">
    <property type="entry name" value="RNaseH_sf"/>
</dbReference>
<dbReference type="SUPFAM" id="SSF56219">
    <property type="entry name" value="DNase I-like"/>
    <property type="match status" value="1"/>
</dbReference>
<dbReference type="Gene3D" id="3.60.10.10">
    <property type="entry name" value="Endonuclease/exonuclease/phosphatase"/>
    <property type="match status" value="1"/>
</dbReference>
<dbReference type="InterPro" id="IPR043502">
    <property type="entry name" value="DNA/RNA_pol_sf"/>
</dbReference>
<proteinExistence type="predicted"/>
<dbReference type="Gene3D" id="3.30.420.10">
    <property type="entry name" value="Ribonuclease H-like superfamily/Ribonuclease H"/>
    <property type="match status" value="1"/>
</dbReference>